<dbReference type="Gene3D" id="1.20.58.80">
    <property type="entry name" value="Phosphotransferase system, lactose/cellobiose-type IIA subunit"/>
    <property type="match status" value="1"/>
</dbReference>
<dbReference type="AlphaFoldDB" id="A0A1E5JPE1"/>
<protein>
    <submittedName>
        <fullName evidence="2">Uncharacterized protein</fullName>
    </submittedName>
</protein>
<comment type="caution">
    <text evidence="2">The sequence shown here is derived from an EMBL/GenBank/DDBJ whole genome shotgun (WGS) entry which is preliminary data.</text>
</comment>
<evidence type="ECO:0000313" key="3">
    <source>
        <dbReference type="Proteomes" id="UP000095229"/>
    </source>
</evidence>
<dbReference type="PATRIC" id="fig|45071.7.peg.2941"/>
<dbReference type="SUPFAM" id="SSF116846">
    <property type="entry name" value="MIT domain"/>
    <property type="match status" value="1"/>
</dbReference>
<keyword evidence="1" id="KW-0175">Coiled coil</keyword>
<organism evidence="2 3">
    <name type="scientific">Legionella parisiensis</name>
    <dbReference type="NCBI Taxonomy" id="45071"/>
    <lineage>
        <taxon>Bacteria</taxon>
        <taxon>Pseudomonadati</taxon>
        <taxon>Pseudomonadota</taxon>
        <taxon>Gammaproteobacteria</taxon>
        <taxon>Legionellales</taxon>
        <taxon>Legionellaceae</taxon>
        <taxon>Legionella</taxon>
    </lineage>
</organism>
<name>A0A1E5JPE1_9GAMM</name>
<accession>A0A1E5JPE1</accession>
<evidence type="ECO:0000313" key="2">
    <source>
        <dbReference type="EMBL" id="OEH46417.1"/>
    </source>
</evidence>
<feature type="coiled-coil region" evidence="1">
    <location>
        <begin position="132"/>
        <end position="166"/>
    </location>
</feature>
<reference evidence="2 3" key="1">
    <citation type="submission" date="2016-02" db="EMBL/GenBank/DDBJ databases">
        <title>Secondary metabolites in Legionella.</title>
        <authorList>
            <person name="Tobias N.J."/>
            <person name="Bode H.B."/>
        </authorList>
    </citation>
    <scope>NUCLEOTIDE SEQUENCE [LARGE SCALE GENOMIC DNA]</scope>
    <source>
        <strain evidence="2 3">DSM 19216</strain>
    </source>
</reference>
<proteinExistence type="predicted"/>
<keyword evidence="3" id="KW-1185">Reference proteome</keyword>
<dbReference type="RefSeq" id="WP_069683537.1">
    <property type="nucleotide sequence ID" value="NZ_LSOG01000069.1"/>
</dbReference>
<sequence length="210" mass="24473">MKARQENLKQQIQEVKRSLAQDKAPSQKSGLTSVFLESTQMLHIRHAAEHIKRQSNWSDKQEGYNKHLLDEFAKHKKRFTDSAQKMISEGSEKENKKEFETATKQYQEALNILLDCQLHLTEKLGEKRRLKDKNTDERIQFLEKQYETAQEEVESFKKKIEEVSLTLVERHVTSPAKGEVLTLEKVIPQIKSQYKQAYDKAYGESGHGIK</sequence>
<dbReference type="Proteomes" id="UP000095229">
    <property type="component" value="Unassembled WGS sequence"/>
</dbReference>
<gene>
    <name evidence="2" type="ORF">lpari_02756</name>
</gene>
<dbReference type="EMBL" id="LSOG01000069">
    <property type="protein sequence ID" value="OEH46417.1"/>
    <property type="molecule type" value="Genomic_DNA"/>
</dbReference>
<dbReference type="InterPro" id="IPR036181">
    <property type="entry name" value="MIT_dom_sf"/>
</dbReference>
<evidence type="ECO:0000256" key="1">
    <source>
        <dbReference type="SAM" id="Coils"/>
    </source>
</evidence>